<dbReference type="AlphaFoldDB" id="A0A221P1S8"/>
<reference evidence="1 2" key="1">
    <citation type="submission" date="2017-07" db="EMBL/GenBank/DDBJ databases">
        <title>Genome sequence of Streptomyces pluripotens MUSC 137T.</title>
        <authorList>
            <person name="Ser H.-L."/>
            <person name="Lee L.-H."/>
        </authorList>
    </citation>
    <scope>NUCLEOTIDE SEQUENCE [LARGE SCALE GENOMIC DNA]</scope>
    <source>
        <strain evidence="1 2">MUSC 137</strain>
    </source>
</reference>
<dbReference type="Proteomes" id="UP000031501">
    <property type="component" value="Chromosome"/>
</dbReference>
<gene>
    <name evidence="1" type="ORF">LK07_20595</name>
</gene>
<evidence type="ECO:0000313" key="1">
    <source>
        <dbReference type="EMBL" id="ASN26008.1"/>
    </source>
</evidence>
<dbReference type="OrthoDB" id="4248071at2"/>
<proteinExistence type="predicted"/>
<keyword evidence="2" id="KW-1185">Reference proteome</keyword>
<accession>A0A221P1S8</accession>
<organism evidence="1 2">
    <name type="scientific">Streptomyces pluripotens</name>
    <dbReference type="NCBI Taxonomy" id="1355015"/>
    <lineage>
        <taxon>Bacteria</taxon>
        <taxon>Bacillati</taxon>
        <taxon>Actinomycetota</taxon>
        <taxon>Actinomycetes</taxon>
        <taxon>Kitasatosporales</taxon>
        <taxon>Streptomycetaceae</taxon>
        <taxon>Streptomyces</taxon>
    </lineage>
</organism>
<evidence type="ECO:0008006" key="3">
    <source>
        <dbReference type="Google" id="ProtNLM"/>
    </source>
</evidence>
<protein>
    <recommendedName>
        <fullName evidence="3">Resolvase/invertase-type recombinase catalytic domain-containing protein</fullName>
    </recommendedName>
</protein>
<dbReference type="KEGG" id="splu:LK06_019430"/>
<dbReference type="RefSeq" id="WP_043435966.1">
    <property type="nucleotide sequence ID" value="NZ_CP021080.1"/>
</dbReference>
<name>A0A221P1S8_9ACTN</name>
<evidence type="ECO:0000313" key="2">
    <source>
        <dbReference type="Proteomes" id="UP000031501"/>
    </source>
</evidence>
<sequence>MRPDTTSIKVYGYMRVDDESDEALFDLETALQRYADIRGYQLVEIFAESTPGCQRTFAALVDELRCTGVRHVVVPSMEHLARHPLLRTHMLIRLELEADAQVFEAGEA</sequence>
<dbReference type="EMBL" id="CP022433">
    <property type="protein sequence ID" value="ASN26008.1"/>
    <property type="molecule type" value="Genomic_DNA"/>
</dbReference>
<dbReference type="STRING" id="1355015.LK06_019430"/>